<dbReference type="PANTHER" id="PTHR43047">
    <property type="entry name" value="TWO-COMPONENT HISTIDINE PROTEIN KINASE"/>
    <property type="match status" value="1"/>
</dbReference>
<dbReference type="InterPro" id="IPR003594">
    <property type="entry name" value="HATPase_dom"/>
</dbReference>
<feature type="compositionally biased region" description="Low complexity" evidence="6">
    <location>
        <begin position="317"/>
        <end position="336"/>
    </location>
</feature>
<evidence type="ECO:0000259" key="8">
    <source>
        <dbReference type="PROSITE" id="PS50109"/>
    </source>
</evidence>
<dbReference type="InterPro" id="IPR036097">
    <property type="entry name" value="HisK_dim/P_sf"/>
</dbReference>
<feature type="region of interest" description="Disordered" evidence="6">
    <location>
        <begin position="1387"/>
        <end position="1441"/>
    </location>
</feature>
<dbReference type="PANTHER" id="PTHR43047:SF72">
    <property type="entry name" value="OSMOSENSING HISTIDINE PROTEIN KINASE SLN1"/>
    <property type="match status" value="1"/>
</dbReference>
<dbReference type="PRINTS" id="PR00344">
    <property type="entry name" value="BCTRLSENSOR"/>
</dbReference>
<feature type="compositionally biased region" description="Low complexity" evidence="6">
    <location>
        <begin position="1607"/>
        <end position="1626"/>
    </location>
</feature>
<sequence>MAANVPIWPSVLVAQKPKGDPVHAPSAGCGHVLWRNASPLLLGAVLAVTFLAPVVAHASPRTRYVVTEAAPLAFAMQHVDTLPGNWTPTRSMVAASLYQSRLDIWPAVVGAAVTILVVVTQAWSSSWLIGRSSAQRATRWVVLGSACSVLPAALLHLVSRRDLVISPVFIFSIPRQCNVMGAERMSVFVMSCIVALASAEAMAPKLLVPRSTPASDHCRRVVRARTGVQLPPMTAVTVLRWAQLALATIYIAQVVFAAELRLAPVATIPSFVLLWVGLLVSWCIFPAMFCDIWRACSRSRRRAGLSRPSAWVAGDAVSRGAGSGSSVVQTSGSATARSAHQRGDQASRSVGTAQASLEPRGTRGASQGAPGGSVEVDSGLGSRASVTTDRESSPSAGSQGGLTPGSRVGLSRLVGASSGVCWNGTPETALFLAEVVTACIAMIMPIIMVLVNEAFIVTEPCPPALFDFSEFQGEVHWPTGCESDECIRTFVRTGQLHVTYAWMSGAMIIATGISAILFSQAHISQQRTADARKAADHMHSALRYVSHEARSPLNGAALSLALLDGIIRGDGDPSEAPQLVGDLHASVEAAKRQLDDMLTFERVTKLSAKRSRAHQSSFTEQESMLQRMAHSSGGGSVGHPSWAPNHLVHTANAVALDHDPTLADPVADFEVFADVDRIMSVVGNALSNAIKVAPFGGNGRVTVSLVLGAASLLPNSQPARSPPELLRSRILCRAPAGGGCSCLRSERRAWATQPSAGSGSAGGGGELGRSGEQPCGLCGASRGRAKIAPNAAGHQVGLAQGARVHGRGPSRHRTVSMSTSGIAAAVAQVDCGDYERKVLVIEVLDNGHGIAEERLSADTLFRPFQQLRMGNGMLSMAAGGLGLSTVRAIVVDQMGGDVSLASKLGVGTLFTARIPVWARPRVSTDLPSESTASQHASTLLGSMEVDLAKEPMLAATHQQLADALDEAKKLALVMLKRVESASDRVTQLLDALKDVADGKAGSAAVNAYVAKFLIRALCITTPANVMAIVQAQTAADSIRRFGFAERELQALLVPLAVLASMGSDTAALPSEQVSITRYVVARCINTQAGKRRADPALSGEALGLAKNIATQFLAWKKGLSHKEQQAAVDPIAGTWAEDMVNIASSSAPDSTKVPAFKQAQAAAAVLGLVSGNALGCVDMRVSIANSAIVAGELLRAASPTAAGANTAALRKILSKSSAFVVEPSGDFARLVGHTATASKDWKTRLLSPCEPLPPRGFSSLLRAAQVGNLVAILACQLAAALDGEAVAPVVEMSTVNRLLESPLSLGQVKCELQGLFGHGLSEAEAMTKAGWVSVGGGKWRARTDADEAPLLPQEKQEAADKAAKEAAKAAKEAVAKEAAAAVAARKQAAATRGGGTKQASTSTEKREGEAAAAATAEDEEEDDEGVVHEDEDEDEDGGNVGRGAFLALCPDGCMEFARRRLQAHVAETLAAANREFKRKGGEVAEERTLELPELSFAAIAELIVSSAGPTALGLAVLGRGEVTALPDRSVASRLAATMGKAEPSAMQALIAPVTPDGFALTAKGLSRKSAHLPKTKARTQQGVETLEAQIQLKELALLLDEDDGHATTDAASGTATGAAAGPVTDGEGPSLAATGTRTGSLSRAITQVDAGFDASLAGEAGDRGDLDGEVASAGSVWSARPKLRVLRRLATDKKGDAALFLARPPALRLTGVVPMIAAATSLCAASTAMDVDVGQVIVEAAIGAGGSAVPALAERRLVETCMDATAAMLTNPPAAPGSIGLRWTLATGDGAAAYPKVELLSLKRAKQESCAFVNGRLQKVSLSQRATVAMAASAKDEGVKKAPADEARKHCSPAGPCCPS</sequence>
<feature type="region of interest" description="Disordered" evidence="6">
    <location>
        <begin position="1606"/>
        <end position="1638"/>
    </location>
</feature>
<feature type="transmembrane region" description="Helical" evidence="7">
    <location>
        <begin position="229"/>
        <end position="252"/>
    </location>
</feature>
<dbReference type="PROSITE" id="PS50109">
    <property type="entry name" value="HIS_KIN"/>
    <property type="match status" value="1"/>
</dbReference>
<dbReference type="EC" id="2.7.13.3" evidence="2"/>
<keyword evidence="5" id="KW-0418">Kinase</keyword>
<evidence type="ECO:0000256" key="6">
    <source>
        <dbReference type="SAM" id="MobiDB-lite"/>
    </source>
</evidence>
<keyword evidence="4" id="KW-0808">Transferase</keyword>
<keyword evidence="7" id="KW-0812">Transmembrane</keyword>
<feature type="region of interest" description="Disordered" evidence="6">
    <location>
        <begin position="1839"/>
        <end position="1860"/>
    </location>
</feature>
<dbReference type="EMBL" id="VLTL01000085">
    <property type="protein sequence ID" value="KAA0162109.1"/>
    <property type="molecule type" value="Genomic_DNA"/>
</dbReference>
<reference evidence="9 10" key="1">
    <citation type="submission" date="2019-07" db="EMBL/GenBank/DDBJ databases">
        <title>Genomes of Cafeteria roenbergensis.</title>
        <authorList>
            <person name="Fischer M.G."/>
            <person name="Hackl T."/>
            <person name="Roman M."/>
        </authorList>
    </citation>
    <scope>NUCLEOTIDE SEQUENCE [LARGE SCALE GENOMIC DNA]</scope>
    <source>
        <strain evidence="9 10">RCC970-E3</strain>
    </source>
</reference>
<accession>A0A5A8DB17</accession>
<dbReference type="CDD" id="cd00082">
    <property type="entry name" value="HisKA"/>
    <property type="match status" value="1"/>
</dbReference>
<dbReference type="SUPFAM" id="SSF55874">
    <property type="entry name" value="ATPase domain of HSP90 chaperone/DNA topoisomerase II/histidine kinase"/>
    <property type="match status" value="1"/>
</dbReference>
<dbReference type="InterPro" id="IPR004358">
    <property type="entry name" value="Sig_transdc_His_kin-like_C"/>
</dbReference>
<name>A0A5A8DB17_CAFRO</name>
<evidence type="ECO:0000313" key="9">
    <source>
        <dbReference type="EMBL" id="KAA0162109.1"/>
    </source>
</evidence>
<dbReference type="SMART" id="SM00388">
    <property type="entry name" value="HisKA"/>
    <property type="match status" value="1"/>
</dbReference>
<protein>
    <recommendedName>
        <fullName evidence="2">histidine kinase</fullName>
        <ecNumber evidence="2">2.7.13.3</ecNumber>
    </recommendedName>
</protein>
<dbReference type="InterPro" id="IPR003661">
    <property type="entry name" value="HisK_dim/P_dom"/>
</dbReference>
<feature type="compositionally biased region" description="Basic and acidic residues" evidence="6">
    <location>
        <begin position="1839"/>
        <end position="1849"/>
    </location>
</feature>
<dbReference type="InterPro" id="IPR036890">
    <property type="entry name" value="HATPase_C_sf"/>
</dbReference>
<dbReference type="InterPro" id="IPR005467">
    <property type="entry name" value="His_kinase_dom"/>
</dbReference>
<evidence type="ECO:0000256" key="2">
    <source>
        <dbReference type="ARBA" id="ARBA00012438"/>
    </source>
</evidence>
<dbReference type="SUPFAM" id="SSF47384">
    <property type="entry name" value="Homodimeric domain of signal transducing histidine kinase"/>
    <property type="match status" value="1"/>
</dbReference>
<organism evidence="9 10">
    <name type="scientific">Cafeteria roenbergensis</name>
    <name type="common">Marine flagellate</name>
    <dbReference type="NCBI Taxonomy" id="33653"/>
    <lineage>
        <taxon>Eukaryota</taxon>
        <taxon>Sar</taxon>
        <taxon>Stramenopiles</taxon>
        <taxon>Bigyra</taxon>
        <taxon>Opalozoa</taxon>
        <taxon>Bicosoecida</taxon>
        <taxon>Cafeteriaceae</taxon>
        <taxon>Cafeteria</taxon>
    </lineage>
</organism>
<dbReference type="GO" id="GO:0005886">
    <property type="term" value="C:plasma membrane"/>
    <property type="evidence" value="ECO:0007669"/>
    <property type="project" value="TreeGrafter"/>
</dbReference>
<dbReference type="SMART" id="SM00387">
    <property type="entry name" value="HATPase_c"/>
    <property type="match status" value="1"/>
</dbReference>
<dbReference type="Pfam" id="PF02518">
    <property type="entry name" value="HATPase_c"/>
    <property type="match status" value="1"/>
</dbReference>
<dbReference type="GO" id="GO:0009927">
    <property type="term" value="F:histidine phosphotransfer kinase activity"/>
    <property type="evidence" value="ECO:0007669"/>
    <property type="project" value="TreeGrafter"/>
</dbReference>
<feature type="compositionally biased region" description="Acidic residues" evidence="6">
    <location>
        <begin position="1416"/>
        <end position="1437"/>
    </location>
</feature>
<evidence type="ECO:0000256" key="3">
    <source>
        <dbReference type="ARBA" id="ARBA00022553"/>
    </source>
</evidence>
<feature type="transmembrane region" description="Helical" evidence="7">
    <location>
        <begin position="498"/>
        <end position="518"/>
    </location>
</feature>
<dbReference type="Gene3D" id="1.10.287.130">
    <property type="match status" value="1"/>
</dbReference>
<proteinExistence type="predicted"/>
<evidence type="ECO:0000256" key="4">
    <source>
        <dbReference type="ARBA" id="ARBA00022679"/>
    </source>
</evidence>
<feature type="compositionally biased region" description="Polar residues" evidence="6">
    <location>
        <begin position="344"/>
        <end position="355"/>
    </location>
</feature>
<evidence type="ECO:0000256" key="5">
    <source>
        <dbReference type="ARBA" id="ARBA00022777"/>
    </source>
</evidence>
<dbReference type="Gene3D" id="3.30.565.10">
    <property type="entry name" value="Histidine kinase-like ATPase, C-terminal domain"/>
    <property type="match status" value="1"/>
</dbReference>
<keyword evidence="3" id="KW-0597">Phosphoprotein</keyword>
<keyword evidence="7" id="KW-1133">Transmembrane helix</keyword>
<feature type="domain" description="Histidine kinase" evidence="8">
    <location>
        <begin position="544"/>
        <end position="918"/>
    </location>
</feature>
<feature type="transmembrane region" description="Helical" evidence="7">
    <location>
        <begin position="104"/>
        <end position="128"/>
    </location>
</feature>
<feature type="transmembrane region" description="Helical" evidence="7">
    <location>
        <begin position="140"/>
        <end position="158"/>
    </location>
</feature>
<comment type="caution">
    <text evidence="9">The sequence shown here is derived from an EMBL/GenBank/DDBJ whole genome shotgun (WGS) entry which is preliminary data.</text>
</comment>
<feature type="transmembrane region" description="Helical" evidence="7">
    <location>
        <begin position="40"/>
        <end position="58"/>
    </location>
</feature>
<keyword evidence="7" id="KW-0472">Membrane</keyword>
<evidence type="ECO:0000256" key="7">
    <source>
        <dbReference type="SAM" id="Phobius"/>
    </source>
</evidence>
<gene>
    <name evidence="9" type="ORF">FNF28_04813</name>
</gene>
<feature type="transmembrane region" description="Helical" evidence="7">
    <location>
        <begin position="272"/>
        <end position="293"/>
    </location>
</feature>
<feature type="region of interest" description="Disordered" evidence="6">
    <location>
        <begin position="317"/>
        <end position="404"/>
    </location>
</feature>
<dbReference type="Pfam" id="PF00512">
    <property type="entry name" value="HisKA"/>
    <property type="match status" value="1"/>
</dbReference>
<evidence type="ECO:0000256" key="1">
    <source>
        <dbReference type="ARBA" id="ARBA00000085"/>
    </source>
</evidence>
<comment type="catalytic activity">
    <reaction evidence="1">
        <text>ATP + protein L-histidine = ADP + protein N-phospho-L-histidine.</text>
        <dbReference type="EC" id="2.7.13.3"/>
    </reaction>
</comment>
<dbReference type="Proteomes" id="UP000324907">
    <property type="component" value="Unassembled WGS sequence"/>
</dbReference>
<dbReference type="GO" id="GO:0000155">
    <property type="term" value="F:phosphorelay sensor kinase activity"/>
    <property type="evidence" value="ECO:0007669"/>
    <property type="project" value="InterPro"/>
</dbReference>
<evidence type="ECO:0000313" key="10">
    <source>
        <dbReference type="Proteomes" id="UP000324907"/>
    </source>
</evidence>